<keyword evidence="3 7" id="KW-0812">Transmembrane</keyword>
<feature type="transmembrane region" description="Helical" evidence="7">
    <location>
        <begin position="411"/>
        <end position="429"/>
    </location>
</feature>
<feature type="domain" description="Major facilitator superfamily (MFS) profile" evidence="8">
    <location>
        <begin position="57"/>
        <end position="544"/>
    </location>
</feature>
<gene>
    <name evidence="9" type="ORF">K432DRAFT_305451</name>
</gene>
<reference evidence="9 10" key="1">
    <citation type="journal article" date="2016" name="Nat. Commun.">
        <title>Ectomycorrhizal ecology is imprinted in the genome of the dominant symbiotic fungus Cenococcum geophilum.</title>
        <authorList>
            <consortium name="DOE Joint Genome Institute"/>
            <person name="Peter M."/>
            <person name="Kohler A."/>
            <person name="Ohm R.A."/>
            <person name="Kuo A."/>
            <person name="Krutzmann J."/>
            <person name="Morin E."/>
            <person name="Arend M."/>
            <person name="Barry K.W."/>
            <person name="Binder M."/>
            <person name="Choi C."/>
            <person name="Clum A."/>
            <person name="Copeland A."/>
            <person name="Grisel N."/>
            <person name="Haridas S."/>
            <person name="Kipfer T."/>
            <person name="LaButti K."/>
            <person name="Lindquist E."/>
            <person name="Lipzen A."/>
            <person name="Maire R."/>
            <person name="Meier B."/>
            <person name="Mihaltcheva S."/>
            <person name="Molinier V."/>
            <person name="Murat C."/>
            <person name="Poggeler S."/>
            <person name="Quandt C.A."/>
            <person name="Sperisen C."/>
            <person name="Tritt A."/>
            <person name="Tisserant E."/>
            <person name="Crous P.W."/>
            <person name="Henrissat B."/>
            <person name="Nehls U."/>
            <person name="Egli S."/>
            <person name="Spatafora J.W."/>
            <person name="Grigoriev I.V."/>
            <person name="Martin F.M."/>
        </authorList>
    </citation>
    <scope>NUCLEOTIDE SEQUENCE [LARGE SCALE GENOMIC DNA]</scope>
    <source>
        <strain evidence="9 10">CBS 459.81</strain>
    </source>
</reference>
<evidence type="ECO:0000256" key="2">
    <source>
        <dbReference type="ARBA" id="ARBA00022448"/>
    </source>
</evidence>
<feature type="transmembrane region" description="Helical" evidence="7">
    <location>
        <begin position="351"/>
        <end position="375"/>
    </location>
</feature>
<evidence type="ECO:0000313" key="10">
    <source>
        <dbReference type="Proteomes" id="UP000250266"/>
    </source>
</evidence>
<accession>A0A8E2E424</accession>
<feature type="transmembrane region" description="Helical" evidence="7">
    <location>
        <begin position="521"/>
        <end position="542"/>
    </location>
</feature>
<keyword evidence="5 7" id="KW-0472">Membrane</keyword>
<feature type="transmembrane region" description="Helical" evidence="7">
    <location>
        <begin position="92"/>
        <end position="110"/>
    </location>
</feature>
<feature type="transmembrane region" description="Helical" evidence="7">
    <location>
        <begin position="152"/>
        <end position="172"/>
    </location>
</feature>
<dbReference type="EMBL" id="KV745173">
    <property type="protein sequence ID" value="OCK76860.1"/>
    <property type="molecule type" value="Genomic_DNA"/>
</dbReference>
<feature type="transmembrane region" description="Helical" evidence="7">
    <location>
        <begin position="283"/>
        <end position="303"/>
    </location>
</feature>
<feature type="non-terminal residue" evidence="9">
    <location>
        <position position="1"/>
    </location>
</feature>
<feature type="transmembrane region" description="Helical" evidence="7">
    <location>
        <begin position="450"/>
        <end position="471"/>
    </location>
</feature>
<feature type="transmembrane region" description="Helical" evidence="7">
    <location>
        <begin position="250"/>
        <end position="271"/>
    </location>
</feature>
<dbReference type="Gene3D" id="1.20.1250.20">
    <property type="entry name" value="MFS general substrate transporter like domains"/>
    <property type="match status" value="1"/>
</dbReference>
<dbReference type="OrthoDB" id="10021397at2759"/>
<proteinExistence type="predicted"/>
<name>A0A8E2E424_9PEZI</name>
<evidence type="ECO:0000256" key="4">
    <source>
        <dbReference type="ARBA" id="ARBA00022989"/>
    </source>
</evidence>
<keyword evidence="4 7" id="KW-1133">Transmembrane helix</keyword>
<feature type="transmembrane region" description="Helical" evidence="7">
    <location>
        <begin position="210"/>
        <end position="230"/>
    </location>
</feature>
<keyword evidence="2" id="KW-0813">Transport</keyword>
<evidence type="ECO:0000313" key="9">
    <source>
        <dbReference type="EMBL" id="OCK76860.1"/>
    </source>
</evidence>
<feature type="compositionally biased region" description="Basic and acidic residues" evidence="6">
    <location>
        <begin position="1"/>
        <end position="10"/>
    </location>
</feature>
<dbReference type="PANTHER" id="PTHR23501">
    <property type="entry name" value="MAJOR FACILITATOR SUPERFAMILY"/>
    <property type="match status" value="1"/>
</dbReference>
<evidence type="ECO:0000256" key="1">
    <source>
        <dbReference type="ARBA" id="ARBA00004141"/>
    </source>
</evidence>
<feature type="transmembrane region" description="Helical" evidence="7">
    <location>
        <begin position="324"/>
        <end position="345"/>
    </location>
</feature>
<dbReference type="GO" id="GO:0022857">
    <property type="term" value="F:transmembrane transporter activity"/>
    <property type="evidence" value="ECO:0007669"/>
    <property type="project" value="InterPro"/>
</dbReference>
<dbReference type="Proteomes" id="UP000250266">
    <property type="component" value="Unassembled WGS sequence"/>
</dbReference>
<dbReference type="GO" id="GO:0005886">
    <property type="term" value="C:plasma membrane"/>
    <property type="evidence" value="ECO:0007669"/>
    <property type="project" value="TreeGrafter"/>
</dbReference>
<dbReference type="AlphaFoldDB" id="A0A8E2E424"/>
<comment type="subcellular location">
    <subcellularLocation>
        <location evidence="1">Membrane</location>
        <topology evidence="1">Multi-pass membrane protein</topology>
    </subcellularLocation>
</comment>
<dbReference type="CDD" id="cd17502">
    <property type="entry name" value="MFS_Azr1_MDR_like"/>
    <property type="match status" value="1"/>
</dbReference>
<dbReference type="PROSITE" id="PS50850">
    <property type="entry name" value="MFS"/>
    <property type="match status" value="1"/>
</dbReference>
<feature type="transmembrane region" description="Helical" evidence="7">
    <location>
        <begin position="179"/>
        <end position="198"/>
    </location>
</feature>
<evidence type="ECO:0000256" key="5">
    <source>
        <dbReference type="ARBA" id="ARBA00023136"/>
    </source>
</evidence>
<feature type="compositionally biased region" description="Polar residues" evidence="6">
    <location>
        <begin position="12"/>
        <end position="29"/>
    </location>
</feature>
<feature type="transmembrane region" description="Helical" evidence="7">
    <location>
        <begin position="122"/>
        <end position="140"/>
    </location>
</feature>
<dbReference type="InterPro" id="IPR011701">
    <property type="entry name" value="MFS"/>
</dbReference>
<dbReference type="Pfam" id="PF07690">
    <property type="entry name" value="MFS_1"/>
    <property type="match status" value="1"/>
</dbReference>
<sequence length="560" mass="60195">DFESSKRAKMEANNSTGSTSNSEHSTTDSIRGKQNGVVALPAGDKPEYTTGLRLFLIMFTISMSGLLTALEIGIISTAIPDITDEFHSISDVGWYGSATFLVVGASSALWGKLYKYLNVKYAYLASIAIFLVGSIVAAAAPNSTVVIFGRAIQGLGISGTMSGSIIVINYVSHPKRHPVLIGTWMGIFMVSTILGPVIGGAFTSGVSWRWCFWINLPLGVPIVVLLLLFLQVPKHIEPAPVTRKEFILQLDLPGFNLVLAALVCLTLALQWGGQTKAWNEGSVIATLILWISFNIIFVIVEWFQGARAMVPLKLLKPRMTWANVLYSFISNSAFYQVMFYLPIYFQSIHGQSAIISGINSLPFLAFFALGAMLSGTVIGKTRHLQPYQLTSALLMTAGMALLQTLDIDSSKAWYIGAEVLFGFGLGFGNQIPMMAVQGLSKPEDVASSTGIMFMCQSSSGACFIAVAQSLFANRMLQTIETTAPNLDAVQVLGAGASDIHHVFRGGDLTAVLGAYMVGIKAVFAFALAGSAFAVLLALVIPFKKLPDHDSKKTEEKVATV</sequence>
<feature type="region of interest" description="Disordered" evidence="6">
    <location>
        <begin position="1"/>
        <end position="29"/>
    </location>
</feature>
<dbReference type="SUPFAM" id="SSF103473">
    <property type="entry name" value="MFS general substrate transporter"/>
    <property type="match status" value="1"/>
</dbReference>
<dbReference type="PANTHER" id="PTHR23501:SF177">
    <property type="entry name" value="MAJOR FACILITATOR SUPERFAMILY (MFS) PROFILE DOMAIN-CONTAINING PROTEIN-RELATED"/>
    <property type="match status" value="1"/>
</dbReference>
<evidence type="ECO:0000256" key="7">
    <source>
        <dbReference type="SAM" id="Phobius"/>
    </source>
</evidence>
<evidence type="ECO:0000256" key="3">
    <source>
        <dbReference type="ARBA" id="ARBA00022692"/>
    </source>
</evidence>
<dbReference type="InterPro" id="IPR020846">
    <property type="entry name" value="MFS_dom"/>
</dbReference>
<evidence type="ECO:0000259" key="8">
    <source>
        <dbReference type="PROSITE" id="PS50850"/>
    </source>
</evidence>
<dbReference type="Gene3D" id="1.20.1720.10">
    <property type="entry name" value="Multidrug resistance protein D"/>
    <property type="match status" value="1"/>
</dbReference>
<protein>
    <submittedName>
        <fullName evidence="9">MFS gliotoxin efflux transporter glia</fullName>
    </submittedName>
</protein>
<keyword evidence="10" id="KW-1185">Reference proteome</keyword>
<feature type="transmembrane region" description="Helical" evidence="7">
    <location>
        <begin position="54"/>
        <end position="80"/>
    </location>
</feature>
<organism evidence="9 10">
    <name type="scientific">Lepidopterella palustris CBS 459.81</name>
    <dbReference type="NCBI Taxonomy" id="1314670"/>
    <lineage>
        <taxon>Eukaryota</taxon>
        <taxon>Fungi</taxon>
        <taxon>Dikarya</taxon>
        <taxon>Ascomycota</taxon>
        <taxon>Pezizomycotina</taxon>
        <taxon>Dothideomycetes</taxon>
        <taxon>Pleosporomycetidae</taxon>
        <taxon>Mytilinidiales</taxon>
        <taxon>Argynnaceae</taxon>
        <taxon>Lepidopterella</taxon>
    </lineage>
</organism>
<evidence type="ECO:0000256" key="6">
    <source>
        <dbReference type="SAM" id="MobiDB-lite"/>
    </source>
</evidence>
<dbReference type="InterPro" id="IPR036259">
    <property type="entry name" value="MFS_trans_sf"/>
</dbReference>